<sequence length="109" mass="12117">MVDVTSTVVETTYTATSTLTTTAATPTSTEDDFYTVTTTFVPPAQTVCAVNGVPTVTYFYQGPAQTQYQVQYQTFNTWATVWVGQTQYWTYTDQNAQTQCWQGGGWYGV</sequence>
<name>A0ABP0B066_9PEZI</name>
<accession>A0ABP0B066</accession>
<proteinExistence type="predicted"/>
<reference evidence="1 2" key="1">
    <citation type="submission" date="2024-01" db="EMBL/GenBank/DDBJ databases">
        <authorList>
            <person name="Allen C."/>
            <person name="Tagirdzhanova G."/>
        </authorList>
    </citation>
    <scope>NUCLEOTIDE SEQUENCE [LARGE SCALE GENOMIC DNA]</scope>
</reference>
<dbReference type="Proteomes" id="UP001642405">
    <property type="component" value="Unassembled WGS sequence"/>
</dbReference>
<protein>
    <submittedName>
        <fullName evidence="1">Uncharacterized protein</fullName>
    </submittedName>
</protein>
<comment type="caution">
    <text evidence="1">The sequence shown here is derived from an EMBL/GenBank/DDBJ whole genome shotgun (WGS) entry which is preliminary data.</text>
</comment>
<organism evidence="1 2">
    <name type="scientific">Sporothrix curviconia</name>
    <dbReference type="NCBI Taxonomy" id="1260050"/>
    <lineage>
        <taxon>Eukaryota</taxon>
        <taxon>Fungi</taxon>
        <taxon>Dikarya</taxon>
        <taxon>Ascomycota</taxon>
        <taxon>Pezizomycotina</taxon>
        <taxon>Sordariomycetes</taxon>
        <taxon>Sordariomycetidae</taxon>
        <taxon>Ophiostomatales</taxon>
        <taxon>Ophiostomataceae</taxon>
        <taxon>Sporothrix</taxon>
    </lineage>
</organism>
<gene>
    <name evidence="1" type="ORF">SCUCBS95973_001554</name>
</gene>
<evidence type="ECO:0000313" key="1">
    <source>
        <dbReference type="EMBL" id="CAK7212706.1"/>
    </source>
</evidence>
<dbReference type="EMBL" id="CAWUHB010000005">
    <property type="protein sequence ID" value="CAK7212706.1"/>
    <property type="molecule type" value="Genomic_DNA"/>
</dbReference>
<evidence type="ECO:0000313" key="2">
    <source>
        <dbReference type="Proteomes" id="UP001642405"/>
    </source>
</evidence>
<keyword evidence="2" id="KW-1185">Reference proteome</keyword>